<dbReference type="Gene3D" id="3.40.50.2000">
    <property type="entry name" value="Glycogen Phosphorylase B"/>
    <property type="match status" value="2"/>
</dbReference>
<keyword evidence="2 4" id="KW-0328">Glycosyltransferase</keyword>
<keyword evidence="3 4" id="KW-0808">Transferase</keyword>
<gene>
    <name evidence="6" type="ORF">Salat_1773800</name>
</gene>
<evidence type="ECO:0000256" key="4">
    <source>
        <dbReference type="RuleBase" id="RU003718"/>
    </source>
</evidence>
<dbReference type="GO" id="GO:0008194">
    <property type="term" value="F:UDP-glycosyltransferase activity"/>
    <property type="evidence" value="ECO:0007669"/>
    <property type="project" value="InterPro"/>
</dbReference>
<dbReference type="PROSITE" id="PS00375">
    <property type="entry name" value="UDPGT"/>
    <property type="match status" value="1"/>
</dbReference>
<comment type="caution">
    <text evidence="6">The sequence shown here is derived from an EMBL/GenBank/DDBJ whole genome shotgun (WGS) entry which is preliminary data.</text>
</comment>
<sequence>METENSTFSILMFPWLAHGHIFPYLELAKSILKRKNLHIYFCSTPINFGSIKNFIDKNLLNDSIELVQLHLESSPELPPHYHTTKNLPSDLNFTLLKALQTSNSSFSDIISTLRPDLVIYDVFQPWAAKIASSQGIPAVYFSIYGAFLLSFVHHQYTFGKARFPFPAIHFEDYELRSLEQLFEFLYDNIFDVDQDFLFGNFKQSCDIILTKTSRGIEGEYIDYLSALCNKKIVPVGPLISDDNNNNNEEDSDIVQWLSKNKNPHSTVLISFGSEYFLSKIEIEEIVKGLELCDVNFIWIIRFPAGVTVSLEEALPKGFIDRAGERGIVVTGWAPQADILAHPNTGGFMSHCGWSSVMESMYYGVPVIAMPMKLDQPINARMLSEAGSCVEVPRNENEVFKGEEIAKAIKKVFVEESGDGLRHRARELSEKMKTEKEQVLDEVADQLWQLCLKNKVQGSSS</sequence>
<reference evidence="6" key="1">
    <citation type="submission" date="2020-06" db="EMBL/GenBank/DDBJ databases">
        <authorList>
            <person name="Li T."/>
            <person name="Hu X."/>
            <person name="Zhang T."/>
            <person name="Song X."/>
            <person name="Zhang H."/>
            <person name="Dai N."/>
            <person name="Sheng W."/>
            <person name="Hou X."/>
            <person name="Wei L."/>
        </authorList>
    </citation>
    <scope>NUCLEOTIDE SEQUENCE</scope>
    <source>
        <strain evidence="6">3651</strain>
        <tissue evidence="6">Leaf</tissue>
    </source>
</reference>
<keyword evidence="7" id="KW-1185">Reference proteome</keyword>
<dbReference type="FunFam" id="3.40.50.2000:FF:000060">
    <property type="entry name" value="Glycosyltransferase"/>
    <property type="match status" value="1"/>
</dbReference>
<proteinExistence type="inferred from homology"/>
<dbReference type="Proteomes" id="UP001293254">
    <property type="component" value="Unassembled WGS sequence"/>
</dbReference>
<accession>A0AAE1Y8U4</accession>
<name>A0AAE1Y8U4_9LAMI</name>
<dbReference type="EMBL" id="JACGWO010000006">
    <property type="protein sequence ID" value="KAK4425798.1"/>
    <property type="molecule type" value="Genomic_DNA"/>
</dbReference>
<evidence type="ECO:0000256" key="1">
    <source>
        <dbReference type="ARBA" id="ARBA00009995"/>
    </source>
</evidence>
<evidence type="ECO:0000256" key="5">
    <source>
        <dbReference type="RuleBase" id="RU362057"/>
    </source>
</evidence>
<dbReference type="AlphaFoldDB" id="A0AAE1Y8U4"/>
<dbReference type="EC" id="2.4.1.-" evidence="5"/>
<evidence type="ECO:0000256" key="3">
    <source>
        <dbReference type="ARBA" id="ARBA00022679"/>
    </source>
</evidence>
<dbReference type="PANTHER" id="PTHR48044">
    <property type="entry name" value="GLYCOSYLTRANSFERASE"/>
    <property type="match status" value="1"/>
</dbReference>
<evidence type="ECO:0000313" key="7">
    <source>
        <dbReference type="Proteomes" id="UP001293254"/>
    </source>
</evidence>
<evidence type="ECO:0000313" key="6">
    <source>
        <dbReference type="EMBL" id="KAK4425798.1"/>
    </source>
</evidence>
<protein>
    <recommendedName>
        <fullName evidence="5">Glycosyltransferase</fullName>
        <ecNumber evidence="5">2.4.1.-</ecNumber>
    </recommendedName>
</protein>
<dbReference type="SUPFAM" id="SSF53756">
    <property type="entry name" value="UDP-Glycosyltransferase/glycogen phosphorylase"/>
    <property type="match status" value="1"/>
</dbReference>
<evidence type="ECO:0000256" key="2">
    <source>
        <dbReference type="ARBA" id="ARBA00022676"/>
    </source>
</evidence>
<organism evidence="6 7">
    <name type="scientific">Sesamum alatum</name>
    <dbReference type="NCBI Taxonomy" id="300844"/>
    <lineage>
        <taxon>Eukaryota</taxon>
        <taxon>Viridiplantae</taxon>
        <taxon>Streptophyta</taxon>
        <taxon>Embryophyta</taxon>
        <taxon>Tracheophyta</taxon>
        <taxon>Spermatophyta</taxon>
        <taxon>Magnoliopsida</taxon>
        <taxon>eudicotyledons</taxon>
        <taxon>Gunneridae</taxon>
        <taxon>Pentapetalae</taxon>
        <taxon>asterids</taxon>
        <taxon>lamiids</taxon>
        <taxon>Lamiales</taxon>
        <taxon>Pedaliaceae</taxon>
        <taxon>Sesamum</taxon>
    </lineage>
</organism>
<dbReference type="InterPro" id="IPR035595">
    <property type="entry name" value="UDP_glycos_trans_CS"/>
</dbReference>
<dbReference type="CDD" id="cd03784">
    <property type="entry name" value="GT1_Gtf-like"/>
    <property type="match status" value="1"/>
</dbReference>
<dbReference type="PANTHER" id="PTHR48044:SF82">
    <property type="entry name" value="GLYCOSYLTRANSFERASE"/>
    <property type="match status" value="1"/>
</dbReference>
<dbReference type="GO" id="GO:0016138">
    <property type="term" value="P:glycoside biosynthetic process"/>
    <property type="evidence" value="ECO:0007669"/>
    <property type="project" value="UniProtKB-ARBA"/>
</dbReference>
<comment type="similarity">
    <text evidence="1 4">Belongs to the UDP-glycosyltransferase family.</text>
</comment>
<dbReference type="Pfam" id="PF00201">
    <property type="entry name" value="UDPGT"/>
    <property type="match status" value="1"/>
</dbReference>
<reference evidence="6" key="2">
    <citation type="journal article" date="2024" name="Plant">
        <title>Genomic evolution and insights into agronomic trait innovations of Sesamum species.</title>
        <authorList>
            <person name="Miao H."/>
            <person name="Wang L."/>
            <person name="Qu L."/>
            <person name="Liu H."/>
            <person name="Sun Y."/>
            <person name="Le M."/>
            <person name="Wang Q."/>
            <person name="Wei S."/>
            <person name="Zheng Y."/>
            <person name="Lin W."/>
            <person name="Duan Y."/>
            <person name="Cao H."/>
            <person name="Xiong S."/>
            <person name="Wang X."/>
            <person name="Wei L."/>
            <person name="Li C."/>
            <person name="Ma Q."/>
            <person name="Ju M."/>
            <person name="Zhao R."/>
            <person name="Li G."/>
            <person name="Mu C."/>
            <person name="Tian Q."/>
            <person name="Mei H."/>
            <person name="Zhang T."/>
            <person name="Gao T."/>
            <person name="Zhang H."/>
        </authorList>
    </citation>
    <scope>NUCLEOTIDE SEQUENCE</scope>
    <source>
        <strain evidence="6">3651</strain>
    </source>
</reference>
<dbReference type="InterPro" id="IPR002213">
    <property type="entry name" value="UDP_glucos_trans"/>
</dbReference>